<feature type="compositionally biased region" description="Basic and acidic residues" evidence="4">
    <location>
        <begin position="196"/>
        <end position="208"/>
    </location>
</feature>
<dbReference type="Proteomes" id="UP000594263">
    <property type="component" value="Unplaced"/>
</dbReference>
<dbReference type="OMA" id="EMQRWDA"/>
<evidence type="ECO:0000313" key="7">
    <source>
        <dbReference type="Proteomes" id="UP000594263"/>
    </source>
</evidence>
<evidence type="ECO:0000256" key="2">
    <source>
        <dbReference type="ARBA" id="ARBA00023054"/>
    </source>
</evidence>
<accession>A0A7N0U743</accession>
<feature type="compositionally biased region" description="Basic and acidic residues" evidence="4">
    <location>
        <begin position="285"/>
        <end position="307"/>
    </location>
</feature>
<dbReference type="GO" id="GO:0000381">
    <property type="term" value="P:regulation of alternative mRNA splicing, via spliceosome"/>
    <property type="evidence" value="ECO:0007669"/>
    <property type="project" value="InterPro"/>
</dbReference>
<feature type="compositionally biased region" description="Low complexity" evidence="4">
    <location>
        <begin position="212"/>
        <end position="223"/>
    </location>
</feature>
<evidence type="ECO:0000256" key="1">
    <source>
        <dbReference type="ARBA" id="ARBA00010126"/>
    </source>
</evidence>
<dbReference type="EnsemblPlants" id="Kaladp0056s0143.1.v1.1">
    <property type="protein sequence ID" value="Kaladp0056s0143.1.v1.1"/>
    <property type="gene ID" value="Kaladp0056s0143.v1.1"/>
</dbReference>
<feature type="domain" description="Nuclear speckle splicing regulatory protein 1 N-terminal" evidence="5">
    <location>
        <begin position="63"/>
        <end position="177"/>
    </location>
</feature>
<evidence type="ECO:0000313" key="6">
    <source>
        <dbReference type="EnsemblPlants" id="Kaladp0056s0143.1.v1.1"/>
    </source>
</evidence>
<dbReference type="InterPro" id="IPR018612">
    <property type="entry name" value="NSRP1_N"/>
</dbReference>
<dbReference type="Gramene" id="Kaladp0056s0143.1.v1.1">
    <property type="protein sequence ID" value="Kaladp0056s0143.1.v1.1"/>
    <property type="gene ID" value="Kaladp0056s0143.v1.1"/>
</dbReference>
<evidence type="ECO:0000256" key="4">
    <source>
        <dbReference type="SAM" id="MobiDB-lite"/>
    </source>
</evidence>
<name>A0A7N0U743_KALFE</name>
<feature type="coiled-coil region" evidence="3">
    <location>
        <begin position="150"/>
        <end position="177"/>
    </location>
</feature>
<feature type="region of interest" description="Disordered" evidence="4">
    <location>
        <begin position="1"/>
        <end position="40"/>
    </location>
</feature>
<feature type="region of interest" description="Disordered" evidence="4">
    <location>
        <begin position="195"/>
        <end position="307"/>
    </location>
</feature>
<keyword evidence="7" id="KW-1185">Reference proteome</keyword>
<evidence type="ECO:0000259" key="5">
    <source>
        <dbReference type="Pfam" id="PF09745"/>
    </source>
</evidence>
<feature type="compositionally biased region" description="Low complexity" evidence="4">
    <location>
        <begin position="9"/>
        <end position="23"/>
    </location>
</feature>
<keyword evidence="2 3" id="KW-0175">Coiled coil</keyword>
<reference evidence="6" key="1">
    <citation type="submission" date="2021-01" db="UniProtKB">
        <authorList>
            <consortium name="EnsemblPlants"/>
        </authorList>
    </citation>
    <scope>IDENTIFICATION</scope>
</reference>
<dbReference type="AlphaFoldDB" id="A0A7N0U743"/>
<evidence type="ECO:0000256" key="3">
    <source>
        <dbReference type="SAM" id="Coils"/>
    </source>
</evidence>
<dbReference type="PANTHER" id="PTHR30060">
    <property type="entry name" value="INNER MEMBRANE PROTEIN"/>
    <property type="match status" value="1"/>
</dbReference>
<comment type="similarity">
    <text evidence="1">Belongs to the NSRP1 family.</text>
</comment>
<dbReference type="PANTHER" id="PTHR30060:SF0">
    <property type="entry name" value="COILED-COIL PROTEIN (DUF2040)-RELATED"/>
    <property type="match status" value="1"/>
</dbReference>
<organism evidence="6 7">
    <name type="scientific">Kalanchoe fedtschenkoi</name>
    <name type="common">Lavender scallops</name>
    <name type="synonym">South American air plant</name>
    <dbReference type="NCBI Taxonomy" id="63787"/>
    <lineage>
        <taxon>Eukaryota</taxon>
        <taxon>Viridiplantae</taxon>
        <taxon>Streptophyta</taxon>
        <taxon>Embryophyta</taxon>
        <taxon>Tracheophyta</taxon>
        <taxon>Spermatophyta</taxon>
        <taxon>Magnoliopsida</taxon>
        <taxon>eudicotyledons</taxon>
        <taxon>Gunneridae</taxon>
        <taxon>Pentapetalae</taxon>
        <taxon>Saxifragales</taxon>
        <taxon>Crassulaceae</taxon>
        <taxon>Kalanchoe</taxon>
    </lineage>
</organism>
<sequence length="307" mass="35336">MQQGNKYGLQLRVPKPPQKQKLPQRPPIPPPLGFRDEDDDDNVEMQISRHAVKSRSLKEVELLHQKALEQDPSVFDYDAVYDDMKQKEVLPKLHDRQKRESKYIGVLMEKAKERERQHEIVFERKLAKERTKEEDLYKDKDKFVTGAYKRKLAELAKWEEEERRRQLREEQDDVTKKSDISDFYLYLQKNVAFGGKDAKTRKLEKQQEAEAESAAGAGASEEAPPSTRQPVEPAMLKMAQSGEASTSMKEPEPAADMKPTPDAPDQGEAATGQQAADQPKREHHKRSEDAVAAAKERYLARQRMKEQ</sequence>
<proteinExistence type="inferred from homology"/>
<protein>
    <recommendedName>
        <fullName evidence="5">Nuclear speckle splicing regulatory protein 1 N-terminal domain-containing protein</fullName>
    </recommendedName>
</protein>
<dbReference type="Pfam" id="PF09745">
    <property type="entry name" value="NSRP1_N"/>
    <property type="match status" value="1"/>
</dbReference>